<reference evidence="2 3" key="1">
    <citation type="submission" date="2018-06" db="EMBL/GenBank/DDBJ databases">
        <authorList>
            <consortium name="Pathogen Informatics"/>
            <person name="Doyle S."/>
        </authorList>
    </citation>
    <scope>NUCLEOTIDE SEQUENCE [LARGE SCALE GENOMIC DNA]</scope>
    <source>
        <strain evidence="2 3">NCTC10211</strain>
    </source>
</reference>
<gene>
    <name evidence="2" type="ORF">NCTC10211_05400</name>
</gene>
<sequence length="119" mass="12595">MQKTVTAALVAALLSLTGAAQADTGIDLQANETPIHAPKNPQAIAKLPADFHFVKPGQFTVAIAALNTPPLALFAADNRRLIGSEVDIAQLVADSLGLELNVVQTSWEDWPLGVVFRQV</sequence>
<dbReference type="SUPFAM" id="SSF53850">
    <property type="entry name" value="Periplasmic binding protein-like II"/>
    <property type="match status" value="1"/>
</dbReference>
<dbReference type="EMBL" id="UGYK01000002">
    <property type="protein sequence ID" value="SUI83955.1"/>
    <property type="molecule type" value="Genomic_DNA"/>
</dbReference>
<organism evidence="2 3">
    <name type="scientific">Serratia marcescens</name>
    <dbReference type="NCBI Taxonomy" id="615"/>
    <lineage>
        <taxon>Bacteria</taxon>
        <taxon>Pseudomonadati</taxon>
        <taxon>Pseudomonadota</taxon>
        <taxon>Gammaproteobacteria</taxon>
        <taxon>Enterobacterales</taxon>
        <taxon>Yersiniaceae</taxon>
        <taxon>Serratia</taxon>
    </lineage>
</organism>
<proteinExistence type="predicted"/>
<feature type="signal peptide" evidence="1">
    <location>
        <begin position="1"/>
        <end position="22"/>
    </location>
</feature>
<dbReference type="AlphaFoldDB" id="A0A380AMF6"/>
<dbReference type="Gene3D" id="3.40.190.10">
    <property type="entry name" value="Periplasmic binding protein-like II"/>
    <property type="match status" value="1"/>
</dbReference>
<evidence type="ECO:0000313" key="2">
    <source>
        <dbReference type="EMBL" id="SUI83955.1"/>
    </source>
</evidence>
<name>A0A380AMF6_SERMA</name>
<dbReference type="Proteomes" id="UP000254765">
    <property type="component" value="Unassembled WGS sequence"/>
</dbReference>
<protein>
    <recommendedName>
        <fullName evidence="4">Transporter substrate-binding domain-containing protein</fullName>
    </recommendedName>
</protein>
<feature type="chain" id="PRO_5016730800" description="Transporter substrate-binding domain-containing protein" evidence="1">
    <location>
        <begin position="23"/>
        <end position="119"/>
    </location>
</feature>
<accession>A0A380AMF6</accession>
<keyword evidence="1" id="KW-0732">Signal</keyword>
<evidence type="ECO:0000256" key="1">
    <source>
        <dbReference type="SAM" id="SignalP"/>
    </source>
</evidence>
<evidence type="ECO:0008006" key="4">
    <source>
        <dbReference type="Google" id="ProtNLM"/>
    </source>
</evidence>
<evidence type="ECO:0000313" key="3">
    <source>
        <dbReference type="Proteomes" id="UP000254765"/>
    </source>
</evidence>